<feature type="chain" id="PRO_5046875073" evidence="1">
    <location>
        <begin position="51"/>
        <end position="289"/>
    </location>
</feature>
<feature type="signal peptide" evidence="1">
    <location>
        <begin position="1"/>
        <end position="50"/>
    </location>
</feature>
<name>A0ABW9GEU5_9MICO</name>
<accession>A0ABW9GEU5</accession>
<evidence type="ECO:0000256" key="1">
    <source>
        <dbReference type="SAM" id="SignalP"/>
    </source>
</evidence>
<dbReference type="Gene3D" id="2.40.10.10">
    <property type="entry name" value="Trypsin-like serine proteases"/>
    <property type="match status" value="1"/>
</dbReference>
<keyword evidence="1" id="KW-0732">Signal</keyword>
<keyword evidence="3" id="KW-1185">Reference proteome</keyword>
<evidence type="ECO:0000313" key="2">
    <source>
        <dbReference type="EMBL" id="MFM2719395.1"/>
    </source>
</evidence>
<reference evidence="2 3" key="1">
    <citation type="submission" date="2023-03" db="EMBL/GenBank/DDBJ databases">
        <title>MT1 and MT2 Draft Genomes of Novel Species.</title>
        <authorList>
            <person name="Venkateswaran K."/>
        </authorList>
    </citation>
    <scope>NUCLEOTIDE SEQUENCE [LARGE SCALE GENOMIC DNA]</scope>
    <source>
        <strain evidence="2 3">IF8SW-P5</strain>
    </source>
</reference>
<dbReference type="RefSeq" id="WP_239274432.1">
    <property type="nucleotide sequence ID" value="NZ_JAROCE010000001.1"/>
</dbReference>
<evidence type="ECO:0000313" key="3">
    <source>
        <dbReference type="Proteomes" id="UP001630303"/>
    </source>
</evidence>
<comment type="caution">
    <text evidence="2">The sequence shown here is derived from an EMBL/GenBank/DDBJ whole genome shotgun (WGS) entry which is preliminary data.</text>
</comment>
<dbReference type="InterPro" id="IPR043504">
    <property type="entry name" value="Peptidase_S1_PA_chymotrypsin"/>
</dbReference>
<sequence>MRRPEMMTQAEQLFIRATTEGGSLMRISTTVLMFGAAMSTSILFASSAQAAVAPDETASGDEAPWVQEFDEESLALLDEEEAAAVWQLEAGPIIKALREQFPDDFAVAWIRDKYVEVAFAAATPPDATAIIDGSTVPIKAIEGFGASEVQMATISREIHNTALTYVGEGVAVTSGPIPDRKVYQVEFASENDDSVAREALDRHVGQLKASLDDAFSTDTLGGFTIETYIADTGAIGDASWGQAGGTALNALDSGLSCTSGFVVSARVGPDIGVVTAGHCSKNLRQISPN</sequence>
<organism evidence="2 3">
    <name type="scientific">Microbacterium mcarthurae</name>
    <dbReference type="NCBI Taxonomy" id="3035918"/>
    <lineage>
        <taxon>Bacteria</taxon>
        <taxon>Bacillati</taxon>
        <taxon>Actinomycetota</taxon>
        <taxon>Actinomycetes</taxon>
        <taxon>Micrococcales</taxon>
        <taxon>Microbacteriaceae</taxon>
        <taxon>Microbacterium</taxon>
    </lineage>
</organism>
<dbReference type="EMBL" id="JAROCE010000001">
    <property type="protein sequence ID" value="MFM2719395.1"/>
    <property type="molecule type" value="Genomic_DNA"/>
</dbReference>
<gene>
    <name evidence="2" type="ORF">P5G46_02635</name>
</gene>
<proteinExistence type="predicted"/>
<dbReference type="Proteomes" id="UP001630303">
    <property type="component" value="Unassembled WGS sequence"/>
</dbReference>
<protein>
    <submittedName>
        <fullName evidence="2">S1 family peptidase</fullName>
    </submittedName>
</protein>